<comment type="caution">
    <text evidence="1">The sequence shown here is derived from an EMBL/GenBank/DDBJ whole genome shotgun (WGS) entry which is preliminary data.</text>
</comment>
<sequence>MYAESQCSGPILGLLGQKIIAETRGNRVTASVSGCGLGSQLAPSQPCLPLNPAIPVTVEVTRTFIFGIAFVPGNPDLQRTARTVQAGVLPVCDLRLEVGVAAAALHHRLHHAAVCAASGRDRHRLRPYFHHHQQKIKRTFSCLRISGAGILASLATLDVHLALCLHFARAFRLGSAETPAE</sequence>
<evidence type="ECO:0000313" key="2">
    <source>
        <dbReference type="Proteomes" id="UP001283361"/>
    </source>
</evidence>
<name>A0AAE1EA28_9GAST</name>
<organism evidence="1 2">
    <name type="scientific">Elysia crispata</name>
    <name type="common">lettuce slug</name>
    <dbReference type="NCBI Taxonomy" id="231223"/>
    <lineage>
        <taxon>Eukaryota</taxon>
        <taxon>Metazoa</taxon>
        <taxon>Spiralia</taxon>
        <taxon>Lophotrochozoa</taxon>
        <taxon>Mollusca</taxon>
        <taxon>Gastropoda</taxon>
        <taxon>Heterobranchia</taxon>
        <taxon>Euthyneura</taxon>
        <taxon>Panpulmonata</taxon>
        <taxon>Sacoglossa</taxon>
        <taxon>Placobranchoidea</taxon>
        <taxon>Plakobranchidae</taxon>
        <taxon>Elysia</taxon>
    </lineage>
</organism>
<dbReference type="Proteomes" id="UP001283361">
    <property type="component" value="Unassembled WGS sequence"/>
</dbReference>
<dbReference type="EMBL" id="JAWDGP010000593">
    <property type="protein sequence ID" value="KAK3799050.1"/>
    <property type="molecule type" value="Genomic_DNA"/>
</dbReference>
<protein>
    <submittedName>
        <fullName evidence="1">Uncharacterized protein</fullName>
    </submittedName>
</protein>
<reference evidence="1" key="1">
    <citation type="journal article" date="2023" name="G3 (Bethesda)">
        <title>A reference genome for the long-term kleptoplast-retaining sea slug Elysia crispata morphotype clarki.</title>
        <authorList>
            <person name="Eastman K.E."/>
            <person name="Pendleton A.L."/>
            <person name="Shaikh M.A."/>
            <person name="Suttiyut T."/>
            <person name="Ogas R."/>
            <person name="Tomko P."/>
            <person name="Gavelis G."/>
            <person name="Widhalm J.R."/>
            <person name="Wisecaver J.H."/>
        </authorList>
    </citation>
    <scope>NUCLEOTIDE SEQUENCE</scope>
    <source>
        <strain evidence="1">ECLA1</strain>
    </source>
</reference>
<evidence type="ECO:0000313" key="1">
    <source>
        <dbReference type="EMBL" id="KAK3799050.1"/>
    </source>
</evidence>
<accession>A0AAE1EA28</accession>
<gene>
    <name evidence="1" type="ORF">RRG08_051333</name>
</gene>
<keyword evidence="2" id="KW-1185">Reference proteome</keyword>
<proteinExistence type="predicted"/>
<dbReference type="AlphaFoldDB" id="A0AAE1EA28"/>